<dbReference type="EMBL" id="RRYP01018727">
    <property type="protein sequence ID" value="TNV73513.1"/>
    <property type="molecule type" value="Genomic_DNA"/>
</dbReference>
<dbReference type="OrthoDB" id="312045at2759"/>
<name>A0A8J8NEU6_HALGN</name>
<gene>
    <name evidence="2" type="ORF">FGO68_gene1504</name>
</gene>
<feature type="region of interest" description="Disordered" evidence="1">
    <location>
        <begin position="606"/>
        <end position="658"/>
    </location>
</feature>
<accession>A0A8J8NEU6</accession>
<feature type="compositionally biased region" description="Basic and acidic residues" evidence="1">
    <location>
        <begin position="648"/>
        <end position="658"/>
    </location>
</feature>
<feature type="region of interest" description="Disordered" evidence="1">
    <location>
        <begin position="161"/>
        <end position="228"/>
    </location>
</feature>
<proteinExistence type="predicted"/>
<dbReference type="AlphaFoldDB" id="A0A8J8NEU6"/>
<dbReference type="Proteomes" id="UP000785679">
    <property type="component" value="Unassembled WGS sequence"/>
</dbReference>
<feature type="compositionally biased region" description="Basic and acidic residues" evidence="1">
    <location>
        <begin position="629"/>
        <end position="640"/>
    </location>
</feature>
<comment type="caution">
    <text evidence="2">The sequence shown here is derived from an EMBL/GenBank/DDBJ whole genome shotgun (WGS) entry which is preliminary data.</text>
</comment>
<evidence type="ECO:0000313" key="3">
    <source>
        <dbReference type="Proteomes" id="UP000785679"/>
    </source>
</evidence>
<sequence>MIKKEESGSAPALGFMKPIEKKTRDASVLKQLGNASTSPKALKVPQGFQLAPIVLENQKDPFIKPKLSVDLKLEVIKLQQEKQPIEKQHIQDTAEVLEEILQASEQGLLSLPERQKIQAKEEHKNKALEDKEAKAKYDRMLEKQREEIRKKRHLALQEEIEKKKQEKIKQEEEQKLQKEAAEKEKKVKQKRDVSQAKTKDDQKRQLIDEAKRKKEEEKAQKKAEEEERKLIEKLRKQQDNKEFFKKQKQQLEQEFVKRRMEQEEAEKIKKEMEDIKKAQQEQVKNKMVNFMKQNKDHQRNEQQEWEQIQAFLNEPETQAVFNKYEKSFGKTFKHFAALDKKDMNLHSLQRISLQEFTKFGFQLKLIPRVATNEDFIHIFRALIREKTSTLTQKELDELGLGVNTLGLEDFKKAMIRIAILGQNRLPEDEWLLYKLPEWMAEGTSAGHKSVPQSTTNRVQKNIKIRGRSTLNSQGSQRRLIKQGSTAGIENEEGPGAGEISQTDINPIAAKKASVVRKTKEQKLIEELGKAKERQEKLGNIKIEDRKLNKAFDVSLVNSHTIDALLQYLQLQPNAHVDHHDKTNLVEGIPVPEGAAEEQINEFDPYNEGGVYDENGNPIEGDGQQAAQSHNDKEELERQGYDDNIVGPDGEKEQWKMVE</sequence>
<evidence type="ECO:0000256" key="1">
    <source>
        <dbReference type="SAM" id="MobiDB-lite"/>
    </source>
</evidence>
<keyword evidence="3" id="KW-1185">Reference proteome</keyword>
<reference evidence="2" key="1">
    <citation type="submission" date="2019-06" db="EMBL/GenBank/DDBJ databases">
        <authorList>
            <person name="Zheng W."/>
        </authorList>
    </citation>
    <scope>NUCLEOTIDE SEQUENCE</scope>
    <source>
        <strain evidence="2">QDHG01</strain>
    </source>
</reference>
<evidence type="ECO:0000313" key="2">
    <source>
        <dbReference type="EMBL" id="TNV73513.1"/>
    </source>
</evidence>
<protein>
    <submittedName>
        <fullName evidence="2">Uncharacterized protein</fullName>
    </submittedName>
</protein>
<organism evidence="2 3">
    <name type="scientific">Halteria grandinella</name>
    <dbReference type="NCBI Taxonomy" id="5974"/>
    <lineage>
        <taxon>Eukaryota</taxon>
        <taxon>Sar</taxon>
        <taxon>Alveolata</taxon>
        <taxon>Ciliophora</taxon>
        <taxon>Intramacronucleata</taxon>
        <taxon>Spirotrichea</taxon>
        <taxon>Stichotrichia</taxon>
        <taxon>Sporadotrichida</taxon>
        <taxon>Halteriidae</taxon>
        <taxon>Halteria</taxon>
    </lineage>
</organism>